<organism evidence="1 2">
    <name type="scientific">Dentiscutata heterogama</name>
    <dbReference type="NCBI Taxonomy" id="1316150"/>
    <lineage>
        <taxon>Eukaryota</taxon>
        <taxon>Fungi</taxon>
        <taxon>Fungi incertae sedis</taxon>
        <taxon>Mucoromycota</taxon>
        <taxon>Glomeromycotina</taxon>
        <taxon>Glomeromycetes</taxon>
        <taxon>Diversisporales</taxon>
        <taxon>Gigasporaceae</taxon>
        <taxon>Dentiscutata</taxon>
    </lineage>
</organism>
<evidence type="ECO:0000313" key="1">
    <source>
        <dbReference type="EMBL" id="CAG8750260.1"/>
    </source>
</evidence>
<sequence>ITAFIVGFVLDLINLMILDRIFADKGWKTVKQDKSQEENLTDSEDTRSDHDSQNETNKEMINYDEDEGIITLSEEEFEEINRAITIAKA</sequence>
<evidence type="ECO:0000313" key="2">
    <source>
        <dbReference type="Proteomes" id="UP000789702"/>
    </source>
</evidence>
<gene>
    <name evidence="1" type="ORF">DHETER_LOCUS14591</name>
</gene>
<comment type="caution">
    <text evidence="1">The sequence shown here is derived from an EMBL/GenBank/DDBJ whole genome shotgun (WGS) entry which is preliminary data.</text>
</comment>
<dbReference type="EMBL" id="CAJVPU010045797">
    <property type="protein sequence ID" value="CAG8750260.1"/>
    <property type="molecule type" value="Genomic_DNA"/>
</dbReference>
<feature type="non-terminal residue" evidence="1">
    <location>
        <position position="1"/>
    </location>
</feature>
<dbReference type="Proteomes" id="UP000789702">
    <property type="component" value="Unassembled WGS sequence"/>
</dbReference>
<accession>A0ACA9QJ22</accession>
<protein>
    <submittedName>
        <fullName evidence="1">17336_t:CDS:1</fullName>
    </submittedName>
</protein>
<reference evidence="1" key="1">
    <citation type="submission" date="2021-06" db="EMBL/GenBank/DDBJ databases">
        <authorList>
            <person name="Kallberg Y."/>
            <person name="Tangrot J."/>
            <person name="Rosling A."/>
        </authorList>
    </citation>
    <scope>NUCLEOTIDE SEQUENCE</scope>
    <source>
        <strain evidence="1">IL203A</strain>
    </source>
</reference>
<name>A0ACA9QJ22_9GLOM</name>
<keyword evidence="2" id="KW-1185">Reference proteome</keyword>
<proteinExistence type="predicted"/>